<dbReference type="RefSeq" id="WP_253753888.1">
    <property type="nucleotide sequence ID" value="NZ_JAMZDZ010000001.1"/>
</dbReference>
<protein>
    <submittedName>
        <fullName evidence="1">DUF899 domain-containing protein</fullName>
    </submittedName>
</protein>
<keyword evidence="2" id="KW-1185">Reference proteome</keyword>
<evidence type="ECO:0000313" key="1">
    <source>
        <dbReference type="EMBL" id="MFC4132096.1"/>
    </source>
</evidence>
<dbReference type="Pfam" id="PF05988">
    <property type="entry name" value="DUF899"/>
    <property type="match status" value="1"/>
</dbReference>
<evidence type="ECO:0000313" key="2">
    <source>
        <dbReference type="Proteomes" id="UP001595816"/>
    </source>
</evidence>
<name>A0ABV8LNS5_9ACTN</name>
<proteinExistence type="predicted"/>
<dbReference type="InterPro" id="IPR036249">
    <property type="entry name" value="Thioredoxin-like_sf"/>
</dbReference>
<dbReference type="SUPFAM" id="SSF52833">
    <property type="entry name" value="Thioredoxin-like"/>
    <property type="match status" value="1"/>
</dbReference>
<gene>
    <name evidence="1" type="ORF">ACFOZ4_15915</name>
</gene>
<reference evidence="2" key="1">
    <citation type="journal article" date="2019" name="Int. J. Syst. Evol. Microbiol.">
        <title>The Global Catalogue of Microorganisms (GCM) 10K type strain sequencing project: providing services to taxonomists for standard genome sequencing and annotation.</title>
        <authorList>
            <consortium name="The Broad Institute Genomics Platform"/>
            <consortium name="The Broad Institute Genome Sequencing Center for Infectious Disease"/>
            <person name="Wu L."/>
            <person name="Ma J."/>
        </authorList>
    </citation>
    <scope>NUCLEOTIDE SEQUENCE [LARGE SCALE GENOMIC DNA]</scope>
    <source>
        <strain evidence="2">CGMCC 4.7289</strain>
    </source>
</reference>
<accession>A0ABV8LNS5</accession>
<dbReference type="InterPro" id="IPR010296">
    <property type="entry name" value="DUF899_thioredox"/>
</dbReference>
<sequence>MSLPEIVSREQWLTARKTLLIREKELTRRRDALNADRRRLPMVRVETDYVFTGPDGEVRLADLFGPHTQLIVQHVMFDPAWEDACPGCTGGLDELNAQFLDHLAHRNTAFAAISRAPYPKLADYRDKRGWDFLSWYSSAGSTFNYDYHASLDPAVTPVVFNYRDADELRAAGMAEVAEQASEISGMSCFLRTPDGIFHTYSAYARGTDHLGGAYGFLDLTALGRQEQWEEPKGRSVAVFANAPFFTEENSAKTCDCGC</sequence>
<dbReference type="EMBL" id="JBHSAY010000009">
    <property type="protein sequence ID" value="MFC4132096.1"/>
    <property type="molecule type" value="Genomic_DNA"/>
</dbReference>
<organism evidence="1 2">
    <name type="scientific">Hamadaea flava</name>
    <dbReference type="NCBI Taxonomy" id="1742688"/>
    <lineage>
        <taxon>Bacteria</taxon>
        <taxon>Bacillati</taxon>
        <taxon>Actinomycetota</taxon>
        <taxon>Actinomycetes</taxon>
        <taxon>Micromonosporales</taxon>
        <taxon>Micromonosporaceae</taxon>
        <taxon>Hamadaea</taxon>
    </lineage>
</organism>
<dbReference type="Proteomes" id="UP001595816">
    <property type="component" value="Unassembled WGS sequence"/>
</dbReference>
<comment type="caution">
    <text evidence="1">The sequence shown here is derived from an EMBL/GenBank/DDBJ whole genome shotgun (WGS) entry which is preliminary data.</text>
</comment>